<dbReference type="Proteomes" id="UP000593601">
    <property type="component" value="Chromosome"/>
</dbReference>
<evidence type="ECO:0000256" key="3">
    <source>
        <dbReference type="ARBA" id="ARBA00023163"/>
    </source>
</evidence>
<dbReference type="GO" id="GO:0000976">
    <property type="term" value="F:transcription cis-regulatory region binding"/>
    <property type="evidence" value="ECO:0007669"/>
    <property type="project" value="TreeGrafter"/>
</dbReference>
<evidence type="ECO:0000313" key="5">
    <source>
        <dbReference type="EMBL" id="QOV18695.1"/>
    </source>
</evidence>
<evidence type="ECO:0000256" key="1">
    <source>
        <dbReference type="ARBA" id="ARBA00023015"/>
    </source>
</evidence>
<reference evidence="5 6" key="1">
    <citation type="submission" date="2020-10" db="EMBL/GenBank/DDBJ databases">
        <title>Blautia liquoris sp.nov., isolated from the mud in a fermentation cellar used for the production of Chinese strong-flavoured liquor.</title>
        <authorList>
            <person name="Lu L."/>
        </authorList>
    </citation>
    <scope>NUCLEOTIDE SEQUENCE [LARGE SCALE GENOMIC DNA]</scope>
    <source>
        <strain evidence="5 6">LZLJ-3</strain>
    </source>
</reference>
<evidence type="ECO:0000313" key="6">
    <source>
        <dbReference type="Proteomes" id="UP000593601"/>
    </source>
</evidence>
<dbReference type="Pfam" id="PF13377">
    <property type="entry name" value="Peripla_BP_3"/>
    <property type="match status" value="1"/>
</dbReference>
<dbReference type="EMBL" id="CP063304">
    <property type="protein sequence ID" value="QOV18695.1"/>
    <property type="molecule type" value="Genomic_DNA"/>
</dbReference>
<dbReference type="SUPFAM" id="SSF53822">
    <property type="entry name" value="Periplasmic binding protein-like I"/>
    <property type="match status" value="1"/>
</dbReference>
<dbReference type="AlphaFoldDB" id="A0A7M2RED0"/>
<dbReference type="PANTHER" id="PTHR30146">
    <property type="entry name" value="LACI-RELATED TRANSCRIPTIONAL REPRESSOR"/>
    <property type="match status" value="1"/>
</dbReference>
<evidence type="ECO:0000259" key="4">
    <source>
        <dbReference type="Pfam" id="PF13377"/>
    </source>
</evidence>
<protein>
    <submittedName>
        <fullName evidence="5">LacI family DNA-binding transcriptional regulator</fullName>
    </submittedName>
</protein>
<dbReference type="RefSeq" id="WP_193735057.1">
    <property type="nucleotide sequence ID" value="NZ_CP063304.1"/>
</dbReference>
<keyword evidence="3" id="KW-0804">Transcription</keyword>
<keyword evidence="1" id="KW-0805">Transcription regulation</keyword>
<dbReference type="KEGG" id="bliq:INP51_11860"/>
<sequence>MKLGVIIEPTYRNSYWCTEILNGLKRRTYQRKILFTELWEDDLDKYDYVQFQNLILVVATSIDWINQTLATLHDHNLRILLAASDCPSCESNKTSCIRMNYHSSISLLMHHLQTLGDTHTALFGINPNSYADNVKKEAFGKSDDIYYNFGSAATCTLQFIKSINDYDSVICANDAVAIYLLHMLKDKNLYCSEKLHIVSFGDFFMSKLIRPTITSVSLDYYALGLQAVDTYQFLTRCDYTTSLSVMLDCKLHIRESTNRQTYTSTSTNVETLPRNMCVDFYNDNAIIPILSLEKLLINADPLDIKIIYLSIQNQSQEKIAESLYLSLSALRYRLKKMHSYLPNMNDKDLFAYIATYIDSEDLLAAIDLKQK</sequence>
<keyword evidence="6" id="KW-1185">Reference proteome</keyword>
<feature type="domain" description="Transcriptional regulator LacI/GalR-like sensor" evidence="4">
    <location>
        <begin position="168"/>
        <end position="257"/>
    </location>
</feature>
<dbReference type="InterPro" id="IPR028082">
    <property type="entry name" value="Peripla_BP_I"/>
</dbReference>
<evidence type="ECO:0000256" key="2">
    <source>
        <dbReference type="ARBA" id="ARBA00023125"/>
    </source>
</evidence>
<organism evidence="5 6">
    <name type="scientific">Blautia liquoris</name>
    <dbReference type="NCBI Taxonomy" id="2779518"/>
    <lineage>
        <taxon>Bacteria</taxon>
        <taxon>Bacillati</taxon>
        <taxon>Bacillota</taxon>
        <taxon>Clostridia</taxon>
        <taxon>Lachnospirales</taxon>
        <taxon>Lachnospiraceae</taxon>
        <taxon>Blautia</taxon>
    </lineage>
</organism>
<proteinExistence type="predicted"/>
<dbReference type="Gene3D" id="3.40.50.2300">
    <property type="match status" value="2"/>
</dbReference>
<dbReference type="GO" id="GO:0003700">
    <property type="term" value="F:DNA-binding transcription factor activity"/>
    <property type="evidence" value="ECO:0007669"/>
    <property type="project" value="TreeGrafter"/>
</dbReference>
<dbReference type="PANTHER" id="PTHR30146:SF24">
    <property type="entry name" value="XYLOSE OPERON REGULATORY PROTEIN"/>
    <property type="match status" value="1"/>
</dbReference>
<accession>A0A7M2RED0</accession>
<gene>
    <name evidence="5" type="ORF">INP51_11860</name>
</gene>
<dbReference type="InterPro" id="IPR046335">
    <property type="entry name" value="LacI/GalR-like_sensor"/>
</dbReference>
<name>A0A7M2RED0_9FIRM</name>
<keyword evidence="2 5" id="KW-0238">DNA-binding</keyword>